<dbReference type="PIRSF" id="PIRSF002465">
    <property type="entry name" value="Phsphlp_syn_PlsX"/>
    <property type="match status" value="1"/>
</dbReference>
<keyword evidence="7 10" id="KW-1208">Phospholipid metabolism</keyword>
<sequence>MQRIVVDAMGGDKAPEAIVTGAADASLGLMGAEIILVGDAAAIGRILPRVRHDGAHIRVHHAETVVHMDETPSEALAAKPDASIVTAVDLVTRGEGDVLVSAGNPGAAVLACKRAWAPLAGVRSPALAAVYPTELRRGAHNDPFTLLLDIGATIDADAEDLVTFALMGAAYARVISDNQRPRVALLANSGTVSPAPATVADAHAALMRHTEENFIGTIEGIDIPRGVADVIVASGFVGDMAIKMLEGVSETMLRLARYAYKERLLWRAALALISSGVERLKSVTDWEQYGGAPLLGLEHVCIKTHRSSGATAVANAIRLATKCLSSDVNGALSTALEAYRGRRDADLARSSGNP</sequence>
<comment type="pathway">
    <text evidence="10">Lipid metabolism; phospholipid metabolism.</text>
</comment>
<keyword evidence="12" id="KW-1185">Reference proteome</keyword>
<keyword evidence="4 10" id="KW-0808">Transferase</keyword>
<keyword evidence="5 10" id="KW-0443">Lipid metabolism</keyword>
<evidence type="ECO:0000256" key="2">
    <source>
        <dbReference type="ARBA" id="ARBA00022490"/>
    </source>
</evidence>
<dbReference type="SUPFAM" id="SSF53659">
    <property type="entry name" value="Isocitrate/Isopropylmalate dehydrogenase-like"/>
    <property type="match status" value="1"/>
</dbReference>
<dbReference type="EMBL" id="CP001804">
    <property type="protein sequence ID" value="ACY16541.1"/>
    <property type="molecule type" value="Genomic_DNA"/>
</dbReference>
<dbReference type="eggNOG" id="COG0416">
    <property type="taxonomic scope" value="Bacteria"/>
</dbReference>
<evidence type="ECO:0000256" key="6">
    <source>
        <dbReference type="ARBA" id="ARBA00023209"/>
    </source>
</evidence>
<dbReference type="NCBIfam" id="TIGR00182">
    <property type="entry name" value="plsX"/>
    <property type="match status" value="1"/>
</dbReference>
<dbReference type="InterPro" id="IPR003664">
    <property type="entry name" value="FA_synthesis"/>
</dbReference>
<reference evidence="11 12" key="1">
    <citation type="journal article" date="2010" name="Stand. Genomic Sci.">
        <title>Complete genome sequence of Haliangium ochraceum type strain (SMP-2).</title>
        <authorList>
            <consortium name="US DOE Joint Genome Institute (JGI-PGF)"/>
            <person name="Ivanova N."/>
            <person name="Daum C."/>
            <person name="Lang E."/>
            <person name="Abt B."/>
            <person name="Kopitz M."/>
            <person name="Saunders E."/>
            <person name="Lapidus A."/>
            <person name="Lucas S."/>
            <person name="Glavina Del Rio T."/>
            <person name="Nolan M."/>
            <person name="Tice H."/>
            <person name="Copeland A."/>
            <person name="Cheng J.F."/>
            <person name="Chen F."/>
            <person name="Bruce D."/>
            <person name="Goodwin L."/>
            <person name="Pitluck S."/>
            <person name="Mavromatis K."/>
            <person name="Pati A."/>
            <person name="Mikhailova N."/>
            <person name="Chen A."/>
            <person name="Palaniappan K."/>
            <person name="Land M."/>
            <person name="Hauser L."/>
            <person name="Chang Y.J."/>
            <person name="Jeffries C.D."/>
            <person name="Detter J.C."/>
            <person name="Brettin T."/>
            <person name="Rohde M."/>
            <person name="Goker M."/>
            <person name="Bristow J."/>
            <person name="Markowitz V."/>
            <person name="Eisen J.A."/>
            <person name="Hugenholtz P."/>
            <person name="Kyrpides N.C."/>
            <person name="Klenk H.P."/>
        </authorList>
    </citation>
    <scope>NUCLEOTIDE SEQUENCE [LARGE SCALE GENOMIC DNA]</scope>
    <source>
        <strain evidence="12">DSM 14365 / CIP 107738 / JCM 11303 / AJ 13395 / SMP-2</strain>
    </source>
</reference>
<evidence type="ECO:0000256" key="1">
    <source>
        <dbReference type="ARBA" id="ARBA00001232"/>
    </source>
</evidence>
<dbReference type="AlphaFoldDB" id="D0LJG7"/>
<dbReference type="GO" id="GO:0043811">
    <property type="term" value="F:phosphate:acyl-[acyl carrier protein] acyltransferase activity"/>
    <property type="evidence" value="ECO:0007669"/>
    <property type="project" value="UniProtKB-UniRule"/>
</dbReference>
<comment type="catalytic activity">
    <reaction evidence="1 10">
        <text>a fatty acyl-[ACP] + phosphate = an acyl phosphate + holo-[ACP]</text>
        <dbReference type="Rhea" id="RHEA:42292"/>
        <dbReference type="Rhea" id="RHEA-COMP:9685"/>
        <dbReference type="Rhea" id="RHEA-COMP:14125"/>
        <dbReference type="ChEBI" id="CHEBI:43474"/>
        <dbReference type="ChEBI" id="CHEBI:59918"/>
        <dbReference type="ChEBI" id="CHEBI:64479"/>
        <dbReference type="ChEBI" id="CHEBI:138651"/>
        <dbReference type="EC" id="2.3.1.274"/>
    </reaction>
</comment>
<organism evidence="11 12">
    <name type="scientific">Haliangium ochraceum (strain DSM 14365 / JCM 11303 / SMP-2)</name>
    <dbReference type="NCBI Taxonomy" id="502025"/>
    <lineage>
        <taxon>Bacteria</taxon>
        <taxon>Pseudomonadati</taxon>
        <taxon>Myxococcota</taxon>
        <taxon>Polyangia</taxon>
        <taxon>Haliangiales</taxon>
        <taxon>Kofleriaceae</taxon>
        <taxon>Haliangium</taxon>
    </lineage>
</organism>
<dbReference type="Gene3D" id="3.40.718.10">
    <property type="entry name" value="Isopropylmalate Dehydrogenase"/>
    <property type="match status" value="1"/>
</dbReference>
<dbReference type="PANTHER" id="PTHR30100">
    <property type="entry name" value="FATTY ACID/PHOSPHOLIPID SYNTHESIS PROTEIN PLSX"/>
    <property type="match status" value="1"/>
</dbReference>
<dbReference type="GO" id="GO:0005737">
    <property type="term" value="C:cytoplasm"/>
    <property type="evidence" value="ECO:0007669"/>
    <property type="project" value="UniProtKB-SubCell"/>
</dbReference>
<evidence type="ECO:0000256" key="10">
    <source>
        <dbReference type="HAMAP-Rule" id="MF_00019"/>
    </source>
</evidence>
<dbReference type="Pfam" id="PF02504">
    <property type="entry name" value="FA_synthesis"/>
    <property type="match status" value="1"/>
</dbReference>
<evidence type="ECO:0000256" key="4">
    <source>
        <dbReference type="ARBA" id="ARBA00022679"/>
    </source>
</evidence>
<dbReference type="InterPro" id="IPR012281">
    <property type="entry name" value="Phospholipid_synth_PlsX-like"/>
</dbReference>
<dbReference type="KEGG" id="hoh:Hoch_4042"/>
<evidence type="ECO:0000313" key="12">
    <source>
        <dbReference type="Proteomes" id="UP000001880"/>
    </source>
</evidence>
<dbReference type="UniPathway" id="UPA00085"/>
<dbReference type="HOGENOM" id="CLU_039379_1_1_7"/>
<dbReference type="RefSeq" id="WP_012829139.1">
    <property type="nucleotide sequence ID" value="NC_013440.1"/>
</dbReference>
<dbReference type="OrthoDB" id="9806408at2"/>
<evidence type="ECO:0000256" key="5">
    <source>
        <dbReference type="ARBA" id="ARBA00023098"/>
    </source>
</evidence>
<evidence type="ECO:0000256" key="8">
    <source>
        <dbReference type="ARBA" id="ARBA00024069"/>
    </source>
</evidence>
<dbReference type="STRING" id="502025.Hoch_4042"/>
<comment type="subunit">
    <text evidence="9 10">Homodimer. Probably interacts with PlsY.</text>
</comment>
<keyword evidence="3 10" id="KW-0444">Lipid biosynthesis</keyword>
<evidence type="ECO:0000256" key="3">
    <source>
        <dbReference type="ARBA" id="ARBA00022516"/>
    </source>
</evidence>
<dbReference type="Proteomes" id="UP000001880">
    <property type="component" value="Chromosome"/>
</dbReference>
<keyword evidence="2 10" id="KW-0963">Cytoplasm</keyword>
<dbReference type="PANTHER" id="PTHR30100:SF1">
    <property type="entry name" value="PHOSPHATE ACYLTRANSFERASE"/>
    <property type="match status" value="1"/>
</dbReference>
<evidence type="ECO:0000256" key="9">
    <source>
        <dbReference type="ARBA" id="ARBA00046608"/>
    </source>
</evidence>
<dbReference type="GO" id="GO:0008654">
    <property type="term" value="P:phospholipid biosynthetic process"/>
    <property type="evidence" value="ECO:0007669"/>
    <property type="project" value="UniProtKB-KW"/>
</dbReference>
<dbReference type="HAMAP" id="MF_00019">
    <property type="entry name" value="PlsX"/>
    <property type="match status" value="1"/>
</dbReference>
<dbReference type="EC" id="2.3.1.274" evidence="8 10"/>
<evidence type="ECO:0000256" key="7">
    <source>
        <dbReference type="ARBA" id="ARBA00023264"/>
    </source>
</evidence>
<keyword evidence="6 10" id="KW-0594">Phospholipid biosynthesis</keyword>
<accession>D0LJG7</accession>
<comment type="function">
    <text evidence="10">Catalyzes the reversible formation of acyl-phosphate (acyl-PO(4)) from acyl-[acyl-carrier-protein] (acyl-ACP). This enzyme utilizes acyl-ACP as fatty acyl donor, but not acyl-CoA.</text>
</comment>
<name>D0LJG7_HALO1</name>
<gene>
    <name evidence="10" type="primary">plsX</name>
    <name evidence="11" type="ordered locus">Hoch_4042</name>
</gene>
<proteinExistence type="inferred from homology"/>
<comment type="subcellular location">
    <subcellularLocation>
        <location evidence="10">Cytoplasm</location>
    </subcellularLocation>
    <text evidence="10">Associated with the membrane possibly through PlsY.</text>
</comment>
<dbReference type="GO" id="GO:0006633">
    <property type="term" value="P:fatty acid biosynthetic process"/>
    <property type="evidence" value="ECO:0007669"/>
    <property type="project" value="UniProtKB-UniRule"/>
</dbReference>
<protein>
    <recommendedName>
        <fullName evidence="8 10">Phosphate acyltransferase</fullName>
        <ecNumber evidence="8 10">2.3.1.274</ecNumber>
    </recommendedName>
    <alternativeName>
        <fullName evidence="10">Acyl-ACP phosphotransacylase</fullName>
    </alternativeName>
    <alternativeName>
        <fullName evidence="10">Acyl-[acyl-carrier-protein]--phosphate acyltransferase</fullName>
    </alternativeName>
    <alternativeName>
        <fullName evidence="10">Phosphate-acyl-ACP acyltransferase</fullName>
    </alternativeName>
</protein>
<comment type="similarity">
    <text evidence="10">Belongs to the PlsX family.</text>
</comment>
<evidence type="ECO:0000313" key="11">
    <source>
        <dbReference type="EMBL" id="ACY16541.1"/>
    </source>
</evidence>